<reference evidence="1 2" key="1">
    <citation type="submission" date="2024-02" db="EMBL/GenBank/DDBJ databases">
        <title>Full genome sequence of Sphingomonas kaistensis.</title>
        <authorList>
            <person name="Poletto B.L."/>
            <person name="Silva G."/>
            <person name="Galante D."/>
            <person name="Campos K.R."/>
            <person name="Santos M.B.N."/>
            <person name="Sacchi C.T."/>
        </authorList>
    </citation>
    <scope>NUCLEOTIDE SEQUENCE [LARGE SCALE GENOMIC DNA]</scope>
    <source>
        <strain evidence="1 2">MA4R</strain>
    </source>
</reference>
<proteinExistence type="predicted"/>
<dbReference type="RefSeq" id="WP_338505018.1">
    <property type="nucleotide sequence ID" value="NZ_CP145607.1"/>
</dbReference>
<sequence>MSIGAFALAQQPIAALATAAPSKAPPKRTVTPLIDQTIIPEAR</sequence>
<gene>
    <name evidence="1" type="ORF">V6R86_13020</name>
</gene>
<dbReference type="EMBL" id="CP145607">
    <property type="protein sequence ID" value="WWM71566.1"/>
    <property type="molecule type" value="Genomic_DNA"/>
</dbReference>
<organism evidence="1 2">
    <name type="scientific">Sphingomonas kaistensis</name>
    <dbReference type="NCBI Taxonomy" id="298708"/>
    <lineage>
        <taxon>Bacteria</taxon>
        <taxon>Pseudomonadati</taxon>
        <taxon>Pseudomonadota</taxon>
        <taxon>Alphaproteobacteria</taxon>
        <taxon>Sphingomonadales</taxon>
        <taxon>Sphingomonadaceae</taxon>
        <taxon>Sphingomonas</taxon>
    </lineage>
</organism>
<dbReference type="Proteomes" id="UP001382935">
    <property type="component" value="Chromosome"/>
</dbReference>
<accession>A0ABZ2G6F3</accession>
<protein>
    <submittedName>
        <fullName evidence="1">Uncharacterized protein</fullName>
    </submittedName>
</protein>
<evidence type="ECO:0000313" key="2">
    <source>
        <dbReference type="Proteomes" id="UP001382935"/>
    </source>
</evidence>
<keyword evidence="2" id="KW-1185">Reference proteome</keyword>
<name>A0ABZ2G6F3_9SPHN</name>
<evidence type="ECO:0000313" key="1">
    <source>
        <dbReference type="EMBL" id="WWM71566.1"/>
    </source>
</evidence>